<dbReference type="EMBL" id="CP159485">
    <property type="protein sequence ID" value="XCI28488.1"/>
    <property type="molecule type" value="Genomic_DNA"/>
</dbReference>
<dbReference type="Pfam" id="PF22706">
    <property type="entry name" value="Tex_central_region"/>
    <property type="match status" value="1"/>
</dbReference>
<dbReference type="InterPro" id="IPR037027">
    <property type="entry name" value="YqgF/RNaseH-like_dom_sf"/>
</dbReference>
<evidence type="ECO:0000313" key="2">
    <source>
        <dbReference type="EMBL" id="XCI28488.1"/>
    </source>
</evidence>
<dbReference type="InterPro" id="IPR012340">
    <property type="entry name" value="NA-bd_OB-fold"/>
</dbReference>
<dbReference type="SUPFAM" id="SSF53098">
    <property type="entry name" value="Ribonuclease H-like"/>
    <property type="match status" value="1"/>
</dbReference>
<dbReference type="SMART" id="SM00732">
    <property type="entry name" value="YqgFc"/>
    <property type="match status" value="1"/>
</dbReference>
<dbReference type="CDD" id="cd05685">
    <property type="entry name" value="S1_Tex"/>
    <property type="match status" value="1"/>
</dbReference>
<dbReference type="InterPro" id="IPR032639">
    <property type="entry name" value="Tex_YqgF"/>
</dbReference>
<dbReference type="Gene3D" id="2.40.50.140">
    <property type="entry name" value="Nucleic acid-binding proteins"/>
    <property type="match status" value="1"/>
</dbReference>
<dbReference type="InterPro" id="IPR050437">
    <property type="entry name" value="Ribos_protein_bS1-like"/>
</dbReference>
<dbReference type="InterPro" id="IPR006641">
    <property type="entry name" value="YqgF/RNaseH-like_dom"/>
</dbReference>
<dbReference type="Gene3D" id="1.10.10.650">
    <property type="entry name" value="RuvA domain 2-like"/>
    <property type="match status" value="1"/>
</dbReference>
<dbReference type="Gene3D" id="1.10.3500.10">
    <property type="entry name" value="Tex N-terminal region-like"/>
    <property type="match status" value="1"/>
</dbReference>
<dbReference type="GO" id="GO:0003729">
    <property type="term" value="F:mRNA binding"/>
    <property type="evidence" value="ECO:0007669"/>
    <property type="project" value="UniProtKB-ARBA"/>
</dbReference>
<dbReference type="InterPro" id="IPR023323">
    <property type="entry name" value="Tex-like_dom_sf"/>
</dbReference>
<dbReference type="Pfam" id="PF09371">
    <property type="entry name" value="Tex_N"/>
    <property type="match status" value="1"/>
</dbReference>
<dbReference type="SUPFAM" id="SSF47781">
    <property type="entry name" value="RuvA domain 2-like"/>
    <property type="match status" value="2"/>
</dbReference>
<dbReference type="PANTHER" id="PTHR10724:SF10">
    <property type="entry name" value="S1 RNA-BINDING DOMAIN-CONTAINING PROTEIN 1"/>
    <property type="match status" value="1"/>
</dbReference>
<dbReference type="GO" id="GO:0006412">
    <property type="term" value="P:translation"/>
    <property type="evidence" value="ECO:0007669"/>
    <property type="project" value="TreeGrafter"/>
</dbReference>
<dbReference type="InterPro" id="IPR018974">
    <property type="entry name" value="Tex-like_N"/>
</dbReference>
<dbReference type="RefSeq" id="WP_353893044.1">
    <property type="nucleotide sequence ID" value="NZ_CP159485.1"/>
</dbReference>
<dbReference type="PROSITE" id="PS50126">
    <property type="entry name" value="S1"/>
    <property type="match status" value="1"/>
</dbReference>
<dbReference type="Gene3D" id="1.10.150.310">
    <property type="entry name" value="Tex RuvX-like domain-like"/>
    <property type="match status" value="1"/>
</dbReference>
<dbReference type="GO" id="GO:0003735">
    <property type="term" value="F:structural constituent of ribosome"/>
    <property type="evidence" value="ECO:0007669"/>
    <property type="project" value="TreeGrafter"/>
</dbReference>
<accession>A0AAU8HTS3</accession>
<dbReference type="AlphaFoldDB" id="A0AAU8HTS3"/>
<evidence type="ECO:0000259" key="1">
    <source>
        <dbReference type="PROSITE" id="PS50126"/>
    </source>
</evidence>
<sequence>MEEIISIVVGQTGLSKKSVKETIALLDDGNTVPFIARYRKEMTGGLSEEEIRKIAEVTEYQRNLHERKEEVHRLITEQGKMTEQLKESIYASTKLQQLEDIYRPYRPKRNTRASKAKDLGLEPLADSLLSENTPWQQLAAAYINEKVETEKDALQGALDIIAEKIADKGENRKFGRSFMFDNGVIKTTKVKKAEEDSPYEMYYDYSEPIKKLPPHRTLAINRGEKEKFLKVTLETDKDRFFDKLWQKNLQDTPDINKEVLQESLKDCINRLLLPAVERDIRKSLTETAHQGAYKIFTANLKSLLLQSPTKGATVLGVDPAYRTGCKLTVVDPTGKVLAIDKIFPTKPYMKVKESTEKVKQLLDKHPINVIAIGNGTASRETAEFIGEIVQKREGIAYTIVDEAGASVYSASPLAKEEFPDLDVAERSAISIARRLQDPLAELVKITPESIGVGQYQHDMEQKELASLLGGVVEDSVNKVGADLNTASPSLLGYIAGIKKAQAKAIVKMREENGEFTNRNQIKKVPRLGDATFKQCAGFLRIKDGDNPLDNTSVHPESYAAAKKLMEKLGYTLEELAEKGSLSDINDRLKGIDTVELAGELEIGVPTFKDIVEALQKPGLDLREDLAKPLFLSGVMQIEDLEEGMIVKGVVRNVVDFGAFVDIGVKQAGLVHISEMAERYVKHPLEVVSVGDTVSAKIIGVDIKKGRIALSLKGVS</sequence>
<dbReference type="InterPro" id="IPR041692">
    <property type="entry name" value="HHH_9"/>
</dbReference>
<dbReference type="InterPro" id="IPR023319">
    <property type="entry name" value="Tex-like_HTH_dom_sf"/>
</dbReference>
<feature type="domain" description="S1 motif" evidence="1">
    <location>
        <begin position="643"/>
        <end position="712"/>
    </location>
</feature>
<dbReference type="SUPFAM" id="SSF158832">
    <property type="entry name" value="Tex N-terminal region-like"/>
    <property type="match status" value="1"/>
</dbReference>
<organism evidence="2">
    <name type="scientific">Proteinivorax hydrogeniformans</name>
    <dbReference type="NCBI Taxonomy" id="1826727"/>
    <lineage>
        <taxon>Bacteria</taxon>
        <taxon>Bacillati</taxon>
        <taxon>Bacillota</taxon>
        <taxon>Clostridia</taxon>
        <taxon>Eubacteriales</taxon>
        <taxon>Proteinivoracaceae</taxon>
        <taxon>Proteinivorax</taxon>
    </lineage>
</organism>
<dbReference type="FunFam" id="2.40.50.140:FF:000051">
    <property type="entry name" value="RNA-binding transcriptional accessory protein"/>
    <property type="match status" value="1"/>
</dbReference>
<dbReference type="Pfam" id="PF16921">
    <property type="entry name" value="Tex_YqgF"/>
    <property type="match status" value="1"/>
</dbReference>
<dbReference type="InterPro" id="IPR010994">
    <property type="entry name" value="RuvA_2-like"/>
</dbReference>
<protein>
    <submittedName>
        <fullName evidence="2">Tex family protein</fullName>
    </submittedName>
</protein>
<dbReference type="Gene3D" id="3.30.420.140">
    <property type="entry name" value="YqgF/RNase H-like domain"/>
    <property type="match status" value="1"/>
</dbReference>
<dbReference type="SUPFAM" id="SSF50249">
    <property type="entry name" value="Nucleic acid-binding proteins"/>
    <property type="match status" value="1"/>
</dbReference>
<dbReference type="FunFam" id="1.10.150.310:FF:000001">
    <property type="entry name" value="RNA-binding transcriptional accessory protein"/>
    <property type="match status" value="1"/>
</dbReference>
<name>A0AAU8HTS3_9FIRM</name>
<dbReference type="GO" id="GO:0006139">
    <property type="term" value="P:nucleobase-containing compound metabolic process"/>
    <property type="evidence" value="ECO:0007669"/>
    <property type="project" value="InterPro"/>
</dbReference>
<reference evidence="2" key="2">
    <citation type="submission" date="2024-06" db="EMBL/GenBank/DDBJ databases">
        <authorList>
            <person name="Petrova K.O."/>
            <person name="Toshchakov S.V."/>
            <person name="Boltjanskaja Y.V."/>
            <person name="Kevbrin V.V."/>
        </authorList>
    </citation>
    <scope>NUCLEOTIDE SEQUENCE</scope>
    <source>
        <strain evidence="2">Z-710</strain>
    </source>
</reference>
<dbReference type="InterPro" id="IPR003029">
    <property type="entry name" value="S1_domain"/>
</dbReference>
<dbReference type="PANTHER" id="PTHR10724">
    <property type="entry name" value="30S RIBOSOMAL PROTEIN S1"/>
    <property type="match status" value="1"/>
</dbReference>
<dbReference type="InterPro" id="IPR012337">
    <property type="entry name" value="RNaseH-like_sf"/>
</dbReference>
<proteinExistence type="predicted"/>
<dbReference type="Pfam" id="PF17674">
    <property type="entry name" value="HHH_9"/>
    <property type="match status" value="1"/>
</dbReference>
<dbReference type="Pfam" id="PF12836">
    <property type="entry name" value="HHH_3"/>
    <property type="match status" value="1"/>
</dbReference>
<dbReference type="Pfam" id="PF00575">
    <property type="entry name" value="S1"/>
    <property type="match status" value="1"/>
</dbReference>
<dbReference type="SMART" id="SM00316">
    <property type="entry name" value="S1"/>
    <property type="match status" value="1"/>
</dbReference>
<dbReference type="FunFam" id="1.10.10.650:FF:000001">
    <property type="entry name" value="S1 RNA-binding domain 1"/>
    <property type="match status" value="1"/>
</dbReference>
<dbReference type="InterPro" id="IPR044146">
    <property type="entry name" value="S1_Tex"/>
</dbReference>
<reference evidence="2" key="1">
    <citation type="journal article" date="2018" name="Antonie Van Leeuwenhoek">
        <title>Proteinivorax hydrogeniformans sp. nov., an anaerobic, haloalkaliphilic bacterium fermenting proteinaceous compounds with high hydrogen production.</title>
        <authorList>
            <person name="Boltyanskaya Y."/>
            <person name="Detkova E."/>
            <person name="Pimenov N."/>
            <person name="Kevbrin V."/>
        </authorList>
    </citation>
    <scope>NUCLEOTIDE SEQUENCE</scope>
    <source>
        <strain evidence="2">Z-710</strain>
    </source>
</reference>
<dbReference type="InterPro" id="IPR055179">
    <property type="entry name" value="Tex-like_central_region"/>
</dbReference>
<dbReference type="FunFam" id="3.30.420.140:FF:000001">
    <property type="entry name" value="RNA-binding transcriptional accessory protein"/>
    <property type="match status" value="1"/>
</dbReference>
<dbReference type="GO" id="GO:0005737">
    <property type="term" value="C:cytoplasm"/>
    <property type="evidence" value="ECO:0007669"/>
    <property type="project" value="UniProtKB-ARBA"/>
</dbReference>
<gene>
    <name evidence="2" type="ORF">PRVXH_002449</name>
</gene>